<evidence type="ECO:0000256" key="3">
    <source>
        <dbReference type="ARBA" id="ARBA00023004"/>
    </source>
</evidence>
<dbReference type="Gene3D" id="3.40.50.11890">
    <property type="match status" value="1"/>
</dbReference>
<organism evidence="5">
    <name type="scientific">uncultured Desulfobacteraceae bacterium</name>
    <dbReference type="NCBI Taxonomy" id="218296"/>
    <lineage>
        <taxon>Bacteria</taxon>
        <taxon>Pseudomonadati</taxon>
        <taxon>Thermodesulfobacteriota</taxon>
        <taxon>Desulfobacteria</taxon>
        <taxon>Desulfobacterales</taxon>
        <taxon>Desulfobacteraceae</taxon>
        <taxon>environmental samples</taxon>
    </lineage>
</organism>
<gene>
    <name evidence="5" type="ORF">EPICR_50103</name>
</gene>
<dbReference type="Gene3D" id="3.40.50.11900">
    <property type="match status" value="1"/>
</dbReference>
<dbReference type="PANTHER" id="PTHR30548">
    <property type="entry name" value="2-HYDROXYGLUTARYL-COA DEHYDRATASE, D-COMPONENT-RELATED"/>
    <property type="match status" value="1"/>
</dbReference>
<evidence type="ECO:0000313" key="5">
    <source>
        <dbReference type="EMBL" id="VEN74827.1"/>
    </source>
</evidence>
<dbReference type="InterPro" id="IPR010327">
    <property type="entry name" value="FldB/FldC_alpha/beta"/>
</dbReference>
<keyword evidence="2" id="KW-0479">Metal-binding</keyword>
<evidence type="ECO:0000256" key="2">
    <source>
        <dbReference type="ARBA" id="ARBA00022723"/>
    </source>
</evidence>
<keyword evidence="4" id="KW-0411">Iron-sulfur</keyword>
<evidence type="ECO:0000256" key="1">
    <source>
        <dbReference type="ARBA" id="ARBA00005806"/>
    </source>
</evidence>
<name>A0A484HJ99_9BACT</name>
<dbReference type="GO" id="GO:0051536">
    <property type="term" value="F:iron-sulfur cluster binding"/>
    <property type="evidence" value="ECO:0007669"/>
    <property type="project" value="UniProtKB-KW"/>
</dbReference>
<reference evidence="5" key="1">
    <citation type="submission" date="2019-01" db="EMBL/GenBank/DDBJ databases">
        <authorList>
            <consortium name="Genoscope - CEA"/>
            <person name="William W."/>
        </authorList>
    </citation>
    <scope>NUCLEOTIDE SEQUENCE</scope>
    <source>
        <strain evidence="5">CR-1</strain>
    </source>
</reference>
<dbReference type="Pfam" id="PF06050">
    <property type="entry name" value="HGD-D"/>
    <property type="match status" value="1"/>
</dbReference>
<dbReference type="AlphaFoldDB" id="A0A484HJ99"/>
<proteinExistence type="inferred from homology"/>
<dbReference type="PANTHER" id="PTHR30548:SF4">
    <property type="entry name" value="SUBUNIT OF OXYGEN-SENSITIVE 2-HYDROXYISOCAPROYL-COA DEHYDRATASE"/>
    <property type="match status" value="1"/>
</dbReference>
<evidence type="ECO:0000256" key="4">
    <source>
        <dbReference type="ARBA" id="ARBA00023014"/>
    </source>
</evidence>
<keyword evidence="3" id="KW-0408">Iron</keyword>
<dbReference type="EMBL" id="CAACVI010000045">
    <property type="protein sequence ID" value="VEN74827.1"/>
    <property type="molecule type" value="Genomic_DNA"/>
</dbReference>
<comment type="similarity">
    <text evidence="1">Belongs to the FldB/FldC dehydratase alpha/beta subunit family.</text>
</comment>
<accession>A0A484HJ99</accession>
<sequence length="416" mass="46146">MAEEKKTARKKIKAAGDLGKFMAKYYYELDNAAKTGEKKIAWCTSVGPAELLRAMGFLVYFPETHSAMLGSTRMATDLIPKANAMGYSPDICSYLTADIGAHLEGVSPLAKVFKGIEGPPKPDILVYNTNQCRDVQDWFEWYGREFDAPVIGVQTYRNVKDVTPVHASAIAGQIKGLVAPLEEVAGAGLDMDLFKKTVGLSRRCSDLWKEVLDTAAHTPSPLTFFDGATLMGAAVVGRGTQKAVDCYEILLAELKQRAADGVGAVEDEKFRIYWDGMPVWGRLSAHAKMFSELKTNVLASTYCNSWIFSDLDSDDPFGSMARAYTKLFIVRSDEYKEAYIRDMLAFFKADGVIYHDAKTCPNNSNCRYGLSQRIEKDTGIPFLTINGDLNDLRLISDEQTKTNVEAFIEQLEEKKS</sequence>
<dbReference type="GO" id="GO:0046872">
    <property type="term" value="F:metal ion binding"/>
    <property type="evidence" value="ECO:0007669"/>
    <property type="project" value="UniProtKB-KW"/>
</dbReference>
<protein>
    <submittedName>
        <fullName evidence="5">2-hydroxyglutaryl-CoA dehydratase</fullName>
    </submittedName>
</protein>